<evidence type="ECO:0000256" key="6">
    <source>
        <dbReference type="ARBA" id="ARBA00022806"/>
    </source>
</evidence>
<dbReference type="EC" id="5.6.2.3" evidence="10"/>
<dbReference type="GO" id="GO:0006269">
    <property type="term" value="P:DNA replication, synthesis of primer"/>
    <property type="evidence" value="ECO:0007669"/>
    <property type="project" value="UniProtKB-KW"/>
</dbReference>
<proteinExistence type="inferred from homology"/>
<keyword evidence="9" id="KW-0413">Isomerase</keyword>
<dbReference type="AlphaFoldDB" id="A0A6M2BMY9"/>
<dbReference type="GO" id="GO:1990077">
    <property type="term" value="C:primosome complex"/>
    <property type="evidence" value="ECO:0007669"/>
    <property type="project" value="UniProtKB-KW"/>
</dbReference>
<name>A0A6M2BMY9_9GAMM</name>
<dbReference type="InterPro" id="IPR007694">
    <property type="entry name" value="DNA_helicase_DnaB-like_C"/>
</dbReference>
<dbReference type="PANTHER" id="PTHR30153">
    <property type="entry name" value="REPLICATIVE DNA HELICASE DNAB"/>
    <property type="match status" value="1"/>
</dbReference>
<comment type="catalytic activity">
    <reaction evidence="11">
        <text>ATP + H2O = ADP + phosphate + H(+)</text>
        <dbReference type="Rhea" id="RHEA:13065"/>
        <dbReference type="ChEBI" id="CHEBI:15377"/>
        <dbReference type="ChEBI" id="CHEBI:15378"/>
        <dbReference type="ChEBI" id="CHEBI:30616"/>
        <dbReference type="ChEBI" id="CHEBI:43474"/>
        <dbReference type="ChEBI" id="CHEBI:456216"/>
        <dbReference type="EC" id="5.6.2.3"/>
    </reaction>
</comment>
<keyword evidence="5" id="KW-0378">Hydrolase</keyword>
<evidence type="ECO:0000256" key="2">
    <source>
        <dbReference type="ARBA" id="ARBA00022515"/>
    </source>
</evidence>
<comment type="similarity">
    <text evidence="1">Belongs to the helicase family. DnaB subfamily.</text>
</comment>
<feature type="domain" description="DNA helicase DnaB-like N-terminal" evidence="12">
    <location>
        <begin position="4"/>
        <end position="103"/>
    </location>
</feature>
<feature type="domain" description="SF4 helicase" evidence="13">
    <location>
        <begin position="177"/>
        <end position="222"/>
    </location>
</feature>
<dbReference type="GO" id="GO:0043139">
    <property type="term" value="F:5'-3' DNA helicase activity"/>
    <property type="evidence" value="ECO:0007669"/>
    <property type="project" value="UniProtKB-EC"/>
</dbReference>
<comment type="caution">
    <text evidence="14">The sequence shown here is derived from an EMBL/GenBank/DDBJ whole genome shotgun (WGS) entry which is preliminary data.</text>
</comment>
<dbReference type="InterPro" id="IPR016136">
    <property type="entry name" value="DNA_helicase_N/primase_C"/>
</dbReference>
<keyword evidence="7" id="KW-0067">ATP-binding</keyword>
<evidence type="ECO:0000259" key="13">
    <source>
        <dbReference type="Pfam" id="PF03796"/>
    </source>
</evidence>
<reference evidence="14 15" key="1">
    <citation type="journal article" date="2014" name="Int. J. Syst. Evol. Microbiol.">
        <title>Solimonas terrae sp. nov., isolated from soil.</title>
        <authorList>
            <person name="Kim S.J."/>
            <person name="Moon J.Y."/>
            <person name="Weon H.Y."/>
            <person name="Ahn J.H."/>
            <person name="Chen W.M."/>
            <person name="Kwon S.W."/>
        </authorList>
    </citation>
    <scope>NUCLEOTIDE SEQUENCE [LARGE SCALE GENOMIC DNA]</scope>
    <source>
        <strain evidence="14 15">KIS83-12</strain>
    </source>
</reference>
<dbReference type="InterPro" id="IPR007693">
    <property type="entry name" value="DNA_helicase_DnaB-like_N"/>
</dbReference>
<dbReference type="Pfam" id="PF00772">
    <property type="entry name" value="DnaB"/>
    <property type="match status" value="1"/>
</dbReference>
<dbReference type="Gene3D" id="3.40.50.300">
    <property type="entry name" value="P-loop containing nucleotide triphosphate hydrolases"/>
    <property type="match status" value="1"/>
</dbReference>
<evidence type="ECO:0000259" key="12">
    <source>
        <dbReference type="Pfam" id="PF00772"/>
    </source>
</evidence>
<keyword evidence="2" id="KW-0639">Primosome</keyword>
<dbReference type="EMBL" id="JAAMOW010000001">
    <property type="protein sequence ID" value="NGY03447.1"/>
    <property type="molecule type" value="Genomic_DNA"/>
</dbReference>
<keyword evidence="15" id="KW-1185">Reference proteome</keyword>
<keyword evidence="6" id="KW-0347">Helicase</keyword>
<evidence type="ECO:0000313" key="15">
    <source>
        <dbReference type="Proteomes" id="UP000472676"/>
    </source>
</evidence>
<protein>
    <recommendedName>
        <fullName evidence="10">DNA 5'-3' helicase</fullName>
        <ecNumber evidence="10">5.6.2.3</ecNumber>
    </recommendedName>
</protein>
<dbReference type="PANTHER" id="PTHR30153:SF2">
    <property type="entry name" value="REPLICATIVE DNA HELICASE"/>
    <property type="match status" value="1"/>
</dbReference>
<evidence type="ECO:0000256" key="1">
    <source>
        <dbReference type="ARBA" id="ARBA00008428"/>
    </source>
</evidence>
<evidence type="ECO:0000256" key="11">
    <source>
        <dbReference type="ARBA" id="ARBA00048954"/>
    </source>
</evidence>
<sequence>MSLVSIESEADVLGGLMLASLQGEPMAVELAGVLGDDAFAREDHRAIYGELLRLARAEQPHDGLAVAEAMKGREDGIMFADIVGLAQYATGTANLEHRAHYLRDLANRRAVVAACHEAMTAAEHEAASDTIAMLTRKLDAVLATGTANALSFREVIDRTEQQAEALIAARRAGRELGVPFGIPAVDTLTGGMRPGELIGIAARTSIGKTALANQIAVHAATNVVGAAIGSSAGYTAGGPVGAVVVPMLGQAARKGAQRATRRNVEELQRLVAAGAHPRYIVNRYATLAGPHATPQELSQYLVATPQADLMDLAAKLNTLKGPNRKLASDALGLTLTGNASETAPAAQVP</sequence>
<accession>A0A6M2BMY9</accession>
<dbReference type="Gene3D" id="1.10.860.10">
    <property type="entry name" value="DNAb Helicase, Chain A"/>
    <property type="match status" value="1"/>
</dbReference>
<organism evidence="14 15">
    <name type="scientific">Solimonas terrae</name>
    <dbReference type="NCBI Taxonomy" id="1396819"/>
    <lineage>
        <taxon>Bacteria</taxon>
        <taxon>Pseudomonadati</taxon>
        <taxon>Pseudomonadota</taxon>
        <taxon>Gammaproteobacteria</taxon>
        <taxon>Nevskiales</taxon>
        <taxon>Nevskiaceae</taxon>
        <taxon>Solimonas</taxon>
    </lineage>
</organism>
<dbReference type="GO" id="GO:0016787">
    <property type="term" value="F:hydrolase activity"/>
    <property type="evidence" value="ECO:0007669"/>
    <property type="project" value="UniProtKB-KW"/>
</dbReference>
<evidence type="ECO:0000256" key="9">
    <source>
        <dbReference type="ARBA" id="ARBA00023235"/>
    </source>
</evidence>
<gene>
    <name evidence="14" type="ORF">G7Y85_01575</name>
</gene>
<dbReference type="Proteomes" id="UP000472676">
    <property type="component" value="Unassembled WGS sequence"/>
</dbReference>
<keyword evidence="8" id="KW-0238">DNA-binding</keyword>
<dbReference type="SUPFAM" id="SSF52540">
    <property type="entry name" value="P-loop containing nucleoside triphosphate hydrolases"/>
    <property type="match status" value="1"/>
</dbReference>
<evidence type="ECO:0000256" key="5">
    <source>
        <dbReference type="ARBA" id="ARBA00022801"/>
    </source>
</evidence>
<dbReference type="Pfam" id="PF03796">
    <property type="entry name" value="DnaB_C"/>
    <property type="match status" value="1"/>
</dbReference>
<dbReference type="GO" id="GO:0005524">
    <property type="term" value="F:ATP binding"/>
    <property type="evidence" value="ECO:0007669"/>
    <property type="project" value="UniProtKB-KW"/>
</dbReference>
<keyword evidence="4" id="KW-0547">Nucleotide-binding</keyword>
<evidence type="ECO:0000256" key="8">
    <source>
        <dbReference type="ARBA" id="ARBA00023125"/>
    </source>
</evidence>
<dbReference type="InterPro" id="IPR036185">
    <property type="entry name" value="DNA_heli_DnaB-like_N_sf"/>
</dbReference>
<evidence type="ECO:0000313" key="14">
    <source>
        <dbReference type="EMBL" id="NGY03447.1"/>
    </source>
</evidence>
<evidence type="ECO:0000256" key="3">
    <source>
        <dbReference type="ARBA" id="ARBA00022705"/>
    </source>
</evidence>
<dbReference type="InterPro" id="IPR027417">
    <property type="entry name" value="P-loop_NTPase"/>
</dbReference>
<evidence type="ECO:0000256" key="7">
    <source>
        <dbReference type="ARBA" id="ARBA00022840"/>
    </source>
</evidence>
<dbReference type="GO" id="GO:0003677">
    <property type="term" value="F:DNA binding"/>
    <property type="evidence" value="ECO:0007669"/>
    <property type="project" value="UniProtKB-KW"/>
</dbReference>
<keyword evidence="3" id="KW-0235">DNA replication</keyword>
<evidence type="ECO:0000256" key="10">
    <source>
        <dbReference type="ARBA" id="ARBA00044969"/>
    </source>
</evidence>
<dbReference type="GO" id="GO:0005829">
    <property type="term" value="C:cytosol"/>
    <property type="evidence" value="ECO:0007669"/>
    <property type="project" value="TreeGrafter"/>
</dbReference>
<evidence type="ECO:0000256" key="4">
    <source>
        <dbReference type="ARBA" id="ARBA00022741"/>
    </source>
</evidence>
<dbReference type="SUPFAM" id="SSF48024">
    <property type="entry name" value="N-terminal domain of DnaB helicase"/>
    <property type="match status" value="1"/>
</dbReference>
<dbReference type="RefSeq" id="WP_166250861.1">
    <property type="nucleotide sequence ID" value="NZ_JAAMOW010000001.1"/>
</dbReference>